<dbReference type="PANTHER" id="PTHR46795:SF3">
    <property type="entry name" value="ABC TRANSPORTER PERMEASE"/>
    <property type="match status" value="1"/>
</dbReference>
<feature type="transmembrane region" description="Helical" evidence="6">
    <location>
        <begin position="362"/>
        <end position="384"/>
    </location>
</feature>
<feature type="transmembrane region" description="Helical" evidence="6">
    <location>
        <begin position="664"/>
        <end position="687"/>
    </location>
</feature>
<sequence length="734" mass="83551">MYAKMILRNIKRSRKDYLIYMVTLIFCVGLFYAFMALSSRYYNPSLGEEFTFSSVRGDMTLPILAITAILLFLIKYVNDYMIKRKQKEFAIQTILGMEQKTTAKLFFVETLAMGGIAVSLGIIMGCFLSQLITAMLLSTYDQPFKFTFPLYTDTLLFTLLFFGLAFGLIGCLNIRSIRRIKIIDMLHADKKTETDYKSSAWMSVWVILAAATAALMLFRGIYIFRKFYSDSLPESLQISLYGSVISPAIMVLSVIYFGLGRCFSKRLGFNGLLGTLMTLGIFNVVFSFRVSRSSHVTVSSNVEIAAAFFFVALNVCGFFYFLNRWIAYLKEKSPGLTYNGENLFLFGQIMAKLKTTSKTMSIICLILALSLFLFALEPVMTGWMSGHLEKKSKYDVQVFSQYNNIRYEKNIAQADYGFVAEFLKHRNVQFAGILEFTSYFVNRENFNKRNKYQFPVLALSLSDYNFLRSLNNLEPIRLSEEEFTTQWNALADPKVINGFLNEHRQLRAETADLVISSAPFYQDDLGPYLYNTYTEALYVFPDKVCAELMPANQLLFINTADPLPYKDAEQLRTLFDQTVRTADATTGNSSEIRLSTLQINDSTAGGFTTKAMLNYTGVVLLIICFTVLSLQQLSDSSDFKYRFSILRNMGISERQLNRIILKQMGIWFGTPVLMAFIINILLIFFMIDSFYAELSAYIGIQSVLTSSFAALSAVIVLLGCYFISTWILFKRNIA</sequence>
<feature type="transmembrane region" description="Helical" evidence="6">
    <location>
        <begin position="302"/>
        <end position="322"/>
    </location>
</feature>
<proteinExistence type="predicted"/>
<feature type="domain" description="ABC3 transporter permease C-terminal" evidence="7">
    <location>
        <begin position="64"/>
        <end position="181"/>
    </location>
</feature>
<evidence type="ECO:0000313" key="9">
    <source>
        <dbReference type="Proteomes" id="UP000187412"/>
    </source>
</evidence>
<feature type="transmembrane region" description="Helical" evidence="6">
    <location>
        <begin position="105"/>
        <end position="135"/>
    </location>
</feature>
<dbReference type="Proteomes" id="UP000187412">
    <property type="component" value="Unassembled WGS sequence"/>
</dbReference>
<feature type="transmembrane region" description="Helical" evidence="6">
    <location>
        <begin position="612"/>
        <end position="630"/>
    </location>
</feature>
<dbReference type="EMBL" id="MPTB01000007">
    <property type="protein sequence ID" value="OMD50341.1"/>
    <property type="molecule type" value="Genomic_DNA"/>
</dbReference>
<keyword evidence="2" id="KW-1003">Cell membrane</keyword>
<evidence type="ECO:0000259" key="7">
    <source>
        <dbReference type="Pfam" id="PF02687"/>
    </source>
</evidence>
<feature type="transmembrane region" description="Helical" evidence="6">
    <location>
        <begin position="271"/>
        <end position="290"/>
    </location>
</feature>
<comment type="caution">
    <text evidence="8">The sequence shown here is derived from an EMBL/GenBank/DDBJ whole genome shotgun (WGS) entry which is preliminary data.</text>
</comment>
<keyword evidence="9" id="KW-1185">Reference proteome</keyword>
<evidence type="ECO:0000256" key="6">
    <source>
        <dbReference type="SAM" id="Phobius"/>
    </source>
</evidence>
<keyword evidence="3 6" id="KW-0812">Transmembrane</keyword>
<keyword evidence="5 6" id="KW-0472">Membrane</keyword>
<dbReference type="RefSeq" id="WP_076109970.1">
    <property type="nucleotide sequence ID" value="NZ_MPTB01000007.1"/>
</dbReference>
<evidence type="ECO:0000256" key="1">
    <source>
        <dbReference type="ARBA" id="ARBA00004651"/>
    </source>
</evidence>
<keyword evidence="4 6" id="KW-1133">Transmembrane helix</keyword>
<feature type="transmembrane region" description="Helical" evidence="6">
    <location>
        <begin position="707"/>
        <end position="729"/>
    </location>
</feature>
<name>A0ABX3HJF7_PAEBO</name>
<dbReference type="PANTHER" id="PTHR46795">
    <property type="entry name" value="ABC TRANSPORTER PERMEASE-RELATED-RELATED"/>
    <property type="match status" value="1"/>
</dbReference>
<evidence type="ECO:0000313" key="8">
    <source>
        <dbReference type="EMBL" id="OMD50341.1"/>
    </source>
</evidence>
<dbReference type="Pfam" id="PF02687">
    <property type="entry name" value="FtsX"/>
    <property type="match status" value="1"/>
</dbReference>
<evidence type="ECO:0000256" key="3">
    <source>
        <dbReference type="ARBA" id="ARBA00022692"/>
    </source>
</evidence>
<feature type="transmembrane region" description="Helical" evidence="6">
    <location>
        <begin position="59"/>
        <end position="77"/>
    </location>
</feature>
<comment type="subcellular location">
    <subcellularLocation>
        <location evidence="1">Cell membrane</location>
        <topology evidence="1">Multi-pass membrane protein</topology>
    </subcellularLocation>
</comment>
<evidence type="ECO:0000256" key="4">
    <source>
        <dbReference type="ARBA" id="ARBA00022989"/>
    </source>
</evidence>
<gene>
    <name evidence="8" type="ORF">BSK56_07345</name>
</gene>
<feature type="transmembrane region" description="Helical" evidence="6">
    <location>
        <begin position="155"/>
        <end position="177"/>
    </location>
</feature>
<reference evidence="8 9" key="1">
    <citation type="submission" date="2016-10" db="EMBL/GenBank/DDBJ databases">
        <title>Paenibacillus species isolates.</title>
        <authorList>
            <person name="Beno S.M."/>
        </authorList>
    </citation>
    <scope>NUCLEOTIDE SEQUENCE [LARGE SCALE GENOMIC DNA]</scope>
    <source>
        <strain evidence="8 9">FSL H7-0744</strain>
    </source>
</reference>
<evidence type="ECO:0000256" key="5">
    <source>
        <dbReference type="ARBA" id="ARBA00023136"/>
    </source>
</evidence>
<feature type="transmembrane region" description="Helical" evidence="6">
    <location>
        <begin position="17"/>
        <end position="39"/>
    </location>
</feature>
<organism evidence="8 9">
    <name type="scientific">Paenibacillus borealis</name>
    <dbReference type="NCBI Taxonomy" id="160799"/>
    <lineage>
        <taxon>Bacteria</taxon>
        <taxon>Bacillati</taxon>
        <taxon>Bacillota</taxon>
        <taxon>Bacilli</taxon>
        <taxon>Bacillales</taxon>
        <taxon>Paenibacillaceae</taxon>
        <taxon>Paenibacillus</taxon>
    </lineage>
</organism>
<dbReference type="InterPro" id="IPR052536">
    <property type="entry name" value="ABC-4_Integral_Memb_Prot"/>
</dbReference>
<dbReference type="InterPro" id="IPR003838">
    <property type="entry name" value="ABC3_permease_C"/>
</dbReference>
<protein>
    <recommendedName>
        <fullName evidence="7">ABC3 transporter permease C-terminal domain-containing protein</fullName>
    </recommendedName>
</protein>
<feature type="transmembrane region" description="Helical" evidence="6">
    <location>
        <begin position="238"/>
        <end position="259"/>
    </location>
</feature>
<feature type="transmembrane region" description="Helical" evidence="6">
    <location>
        <begin position="198"/>
        <end position="218"/>
    </location>
</feature>
<accession>A0ABX3HJF7</accession>
<evidence type="ECO:0000256" key="2">
    <source>
        <dbReference type="ARBA" id="ARBA00022475"/>
    </source>
</evidence>